<reference evidence="6 7" key="1">
    <citation type="journal article" date="2018" name="Nat. Ecol. Evol.">
        <title>Shark genomes provide insights into elasmobranch evolution and the origin of vertebrates.</title>
        <authorList>
            <person name="Hara Y"/>
            <person name="Yamaguchi K"/>
            <person name="Onimaru K"/>
            <person name="Kadota M"/>
            <person name="Koyanagi M"/>
            <person name="Keeley SD"/>
            <person name="Tatsumi K"/>
            <person name="Tanaka K"/>
            <person name="Motone F"/>
            <person name="Kageyama Y"/>
            <person name="Nozu R"/>
            <person name="Adachi N"/>
            <person name="Nishimura O"/>
            <person name="Nakagawa R"/>
            <person name="Tanegashima C"/>
            <person name="Kiyatake I"/>
            <person name="Matsumoto R"/>
            <person name="Murakumo K"/>
            <person name="Nishida K"/>
            <person name="Terakita A"/>
            <person name="Kuratani S"/>
            <person name="Sato K"/>
            <person name="Hyodo S Kuraku.S."/>
        </authorList>
    </citation>
    <scope>NUCLEOTIDE SEQUENCE [LARGE SCALE GENOMIC DNA]</scope>
</reference>
<feature type="transmembrane region" description="Helical" evidence="5">
    <location>
        <begin position="92"/>
        <end position="112"/>
    </location>
</feature>
<comment type="caution">
    <text evidence="6">The sequence shown here is derived from an EMBL/GenBank/DDBJ whole genome shotgun (WGS) entry which is preliminary data.</text>
</comment>
<gene>
    <name evidence="6" type="ORF">chiPu_0029220</name>
</gene>
<proteinExistence type="predicted"/>
<comment type="subcellular location">
    <subcellularLocation>
        <location evidence="1">Membrane</location>
        <topology evidence="1">Multi-pass membrane protein</topology>
    </subcellularLocation>
</comment>
<evidence type="ECO:0000313" key="6">
    <source>
        <dbReference type="EMBL" id="GCC45190.1"/>
    </source>
</evidence>
<dbReference type="PANTHER" id="PTHR12489:SF17">
    <property type="entry name" value="LHFPL TETRASPAN SUBFAMILY MEMBER 4B"/>
    <property type="match status" value="1"/>
</dbReference>
<evidence type="ECO:0000256" key="1">
    <source>
        <dbReference type="ARBA" id="ARBA00004141"/>
    </source>
</evidence>
<evidence type="ECO:0000256" key="4">
    <source>
        <dbReference type="ARBA" id="ARBA00023136"/>
    </source>
</evidence>
<name>A0A401TR74_CHIPU</name>
<dbReference type="STRING" id="137246.A0A401TR74"/>
<dbReference type="AlphaFoldDB" id="A0A401TR74"/>
<dbReference type="PANTHER" id="PTHR12489">
    <property type="entry name" value="LIPOMA HMGIC FUSION PARTNER-LIKE PROTEIN"/>
    <property type="match status" value="1"/>
</dbReference>
<accession>A0A401TR74</accession>
<evidence type="ECO:0000256" key="3">
    <source>
        <dbReference type="ARBA" id="ARBA00022989"/>
    </source>
</evidence>
<dbReference type="GO" id="GO:0005886">
    <property type="term" value="C:plasma membrane"/>
    <property type="evidence" value="ECO:0007669"/>
    <property type="project" value="TreeGrafter"/>
</dbReference>
<evidence type="ECO:0000256" key="5">
    <source>
        <dbReference type="SAM" id="Phobius"/>
    </source>
</evidence>
<organism evidence="6 7">
    <name type="scientific">Chiloscyllium punctatum</name>
    <name type="common">Brownbanded bambooshark</name>
    <name type="synonym">Hemiscyllium punctatum</name>
    <dbReference type="NCBI Taxonomy" id="137246"/>
    <lineage>
        <taxon>Eukaryota</taxon>
        <taxon>Metazoa</taxon>
        <taxon>Chordata</taxon>
        <taxon>Craniata</taxon>
        <taxon>Vertebrata</taxon>
        <taxon>Chondrichthyes</taxon>
        <taxon>Elasmobranchii</taxon>
        <taxon>Galeomorphii</taxon>
        <taxon>Galeoidea</taxon>
        <taxon>Orectolobiformes</taxon>
        <taxon>Hemiscylliidae</taxon>
        <taxon>Chiloscyllium</taxon>
    </lineage>
</organism>
<keyword evidence="4 5" id="KW-0472">Membrane</keyword>
<keyword evidence="7" id="KW-1185">Reference proteome</keyword>
<sequence>MLTVQDVAPLYQTDFVRNARAVAALWAVCTLCLALVEVVVLTEPGWVQAPGSGLAPPGSFGLFQLCQQTEGPPRCQGSLAALAPVPSFRTPAGFVGAALALVLASICLGLALHRCCNPATVYKVCAWLQFSAGTPHPRTLPTARALFPLPKHLGRIAPGFNLGLLPVIAIPVTCHGTGHKSVGMKSSGFNLGLLPIIAPPPPP</sequence>
<feature type="non-terminal residue" evidence="6">
    <location>
        <position position="203"/>
    </location>
</feature>
<evidence type="ECO:0008006" key="8">
    <source>
        <dbReference type="Google" id="ProtNLM"/>
    </source>
</evidence>
<dbReference type="InterPro" id="IPR019372">
    <property type="entry name" value="LHFPL"/>
</dbReference>
<dbReference type="OMA" id="CAWLQFS"/>
<evidence type="ECO:0000313" key="7">
    <source>
        <dbReference type="Proteomes" id="UP000287033"/>
    </source>
</evidence>
<dbReference type="Pfam" id="PF10242">
    <property type="entry name" value="L_HMGIC_fpl"/>
    <property type="match status" value="1"/>
</dbReference>
<dbReference type="Proteomes" id="UP000287033">
    <property type="component" value="Unassembled WGS sequence"/>
</dbReference>
<dbReference type="EMBL" id="BEZZ01151424">
    <property type="protein sequence ID" value="GCC45190.1"/>
    <property type="molecule type" value="Genomic_DNA"/>
</dbReference>
<keyword evidence="3 5" id="KW-1133">Transmembrane helix</keyword>
<protein>
    <recommendedName>
        <fullName evidence="8">LHFPL tetraspan subfamily member 4 protein</fullName>
    </recommendedName>
</protein>
<evidence type="ECO:0000256" key="2">
    <source>
        <dbReference type="ARBA" id="ARBA00022692"/>
    </source>
</evidence>
<keyword evidence="2 5" id="KW-0812">Transmembrane</keyword>
<dbReference type="GO" id="GO:0007605">
    <property type="term" value="P:sensory perception of sound"/>
    <property type="evidence" value="ECO:0007669"/>
    <property type="project" value="TreeGrafter"/>
</dbReference>
<feature type="transmembrane region" description="Helical" evidence="5">
    <location>
        <begin position="21"/>
        <end position="41"/>
    </location>
</feature>
<dbReference type="OrthoDB" id="5873721at2759"/>